<dbReference type="Proteomes" id="UP000185812">
    <property type="component" value="Unassembled WGS sequence"/>
</dbReference>
<sequence length="351" mass="40766">MKPLKFFLLLLFPAFQTTRAQEIPYIDLYPDTALTVLGPHFYLDKVLAIAYAPTYGYFIGDDELSQIAWTNRQFQLIRTLGKPGEGPEELMGISFLHLWGDTLFVGTGRIIKKFLLPDFVYLDRYLIRSRCAHCVHVTPYGIVQTVVSSEDPLRLYDLHGRLVRRFGRMLEPDHPSSAFFNFRVGVFITESQDIIAVPRLHPQIERYTFEGKVQEILTLNQPPFLAQLFQEAWGRTQELQRKQPYMLAQLWGDAAYAKGWLYLAVAMRWPEAPHIQHVLVVRVTRERMELSHILRLHRDQTPLQMGLLEADRIEEVSLSARLIEVIPQTGRLLARMFPEDLLYVYTLPEQP</sequence>
<evidence type="ECO:0008006" key="3">
    <source>
        <dbReference type="Google" id="ProtNLM"/>
    </source>
</evidence>
<dbReference type="EMBL" id="FRAU01000004">
    <property type="protein sequence ID" value="SHK62900.1"/>
    <property type="molecule type" value="Genomic_DNA"/>
</dbReference>
<dbReference type="RefSeq" id="WP_072715453.1">
    <property type="nucleotide sequence ID" value="NZ_FRAU01000004.1"/>
</dbReference>
<protein>
    <recommendedName>
        <fullName evidence="3">6-bladed beta-propeller protein</fullName>
    </recommendedName>
</protein>
<dbReference type="AlphaFoldDB" id="A0A1M6U173"/>
<evidence type="ECO:0000313" key="1">
    <source>
        <dbReference type="EMBL" id="SHK62900.1"/>
    </source>
</evidence>
<name>A0A1M6U173_9BACT</name>
<reference evidence="2" key="1">
    <citation type="submission" date="2016-11" db="EMBL/GenBank/DDBJ databases">
        <authorList>
            <person name="Varghese N."/>
            <person name="Submissions S."/>
        </authorList>
    </citation>
    <scope>NUCLEOTIDE SEQUENCE [LARGE SCALE GENOMIC DNA]</scope>
    <source>
        <strain evidence="2">DSM 22212</strain>
    </source>
</reference>
<organism evidence="1 2">
    <name type="scientific">Rhodothermus profundi</name>
    <dbReference type="NCBI Taxonomy" id="633813"/>
    <lineage>
        <taxon>Bacteria</taxon>
        <taxon>Pseudomonadati</taxon>
        <taxon>Rhodothermota</taxon>
        <taxon>Rhodothermia</taxon>
        <taxon>Rhodothermales</taxon>
        <taxon>Rhodothermaceae</taxon>
        <taxon>Rhodothermus</taxon>
    </lineage>
</organism>
<dbReference type="STRING" id="633813.SAMN04488087_1617"/>
<gene>
    <name evidence="1" type="ORF">SAMN04488087_1617</name>
</gene>
<evidence type="ECO:0000313" key="2">
    <source>
        <dbReference type="Proteomes" id="UP000185812"/>
    </source>
</evidence>
<accession>A0A1M6U173</accession>
<keyword evidence="2" id="KW-1185">Reference proteome</keyword>
<proteinExistence type="predicted"/>